<dbReference type="GO" id="GO:0016491">
    <property type="term" value="F:oxidoreductase activity"/>
    <property type="evidence" value="ECO:0007669"/>
    <property type="project" value="UniProtKB-KW"/>
</dbReference>
<evidence type="ECO:0000313" key="4">
    <source>
        <dbReference type="WBParaSite" id="PSU_v2.g11185.t1"/>
    </source>
</evidence>
<organism evidence="3 4">
    <name type="scientific">Panagrolaimus superbus</name>
    <dbReference type="NCBI Taxonomy" id="310955"/>
    <lineage>
        <taxon>Eukaryota</taxon>
        <taxon>Metazoa</taxon>
        <taxon>Ecdysozoa</taxon>
        <taxon>Nematoda</taxon>
        <taxon>Chromadorea</taxon>
        <taxon>Rhabditida</taxon>
        <taxon>Tylenchina</taxon>
        <taxon>Panagrolaimomorpha</taxon>
        <taxon>Panagrolaimoidea</taxon>
        <taxon>Panagrolaimidae</taxon>
        <taxon>Panagrolaimus</taxon>
    </lineage>
</organism>
<keyword evidence="1" id="KW-0285">Flavoprotein</keyword>
<dbReference type="PANTHER" id="PTHR43656">
    <property type="entry name" value="BINDING OXIDOREDUCTASE, PUTATIVE (AFU_ORTHOLOGUE AFUA_2G08260)-RELATED"/>
    <property type="match status" value="1"/>
</dbReference>
<evidence type="ECO:0000256" key="1">
    <source>
        <dbReference type="ARBA" id="ARBA00022630"/>
    </source>
</evidence>
<evidence type="ECO:0000313" key="3">
    <source>
        <dbReference type="Proteomes" id="UP000887577"/>
    </source>
</evidence>
<dbReference type="AlphaFoldDB" id="A0A914XXD0"/>
<keyword evidence="2" id="KW-0560">Oxidoreductase</keyword>
<evidence type="ECO:0000256" key="2">
    <source>
        <dbReference type="ARBA" id="ARBA00023002"/>
    </source>
</evidence>
<dbReference type="Gene3D" id="3.20.20.70">
    <property type="entry name" value="Aldolase class I"/>
    <property type="match status" value="1"/>
</dbReference>
<dbReference type="PANTHER" id="PTHR43656:SF5">
    <property type="entry name" value="NADH:FLAVIN OXIDOREDUCTASE_NADH OXIDASE N-TERMINAL DOMAIN-CONTAINING PROTEIN"/>
    <property type="match status" value="1"/>
</dbReference>
<protein>
    <submittedName>
        <fullName evidence="4">Uncharacterized protein</fullName>
    </submittedName>
</protein>
<dbReference type="Proteomes" id="UP000887577">
    <property type="component" value="Unplaced"/>
</dbReference>
<accession>A0A914XXD0</accession>
<dbReference type="InterPro" id="IPR051799">
    <property type="entry name" value="NADH_flavin_oxidoreductase"/>
</dbReference>
<keyword evidence="3" id="KW-1185">Reference proteome</keyword>
<dbReference type="InterPro" id="IPR013785">
    <property type="entry name" value="Aldolase_TIM"/>
</dbReference>
<sequence>MSEYTAHFDPNDLKSTGIPTKQIINAYEKWAYGGFGIMSTGAIVLDQTGLNFLPGNMLIGEEEDSEERREGFEAIVKASKKYGSIVLAQVANIEDHMTFFKAQTDEERENALAKTRYATKYVYDRGFDGIILQILPAAQDGKTDLELTKKVVEAMEKLVR</sequence>
<name>A0A914XXD0_9BILA</name>
<reference evidence="4" key="1">
    <citation type="submission" date="2022-11" db="UniProtKB">
        <authorList>
            <consortium name="WormBaseParasite"/>
        </authorList>
    </citation>
    <scope>IDENTIFICATION</scope>
</reference>
<dbReference type="SUPFAM" id="SSF51395">
    <property type="entry name" value="FMN-linked oxidoreductases"/>
    <property type="match status" value="1"/>
</dbReference>
<proteinExistence type="predicted"/>
<dbReference type="WBParaSite" id="PSU_v2.g11185.t1">
    <property type="protein sequence ID" value="PSU_v2.g11185.t1"/>
    <property type="gene ID" value="PSU_v2.g11185"/>
</dbReference>